<dbReference type="KEGG" id="fes:HER31_05520"/>
<dbReference type="Proteomes" id="UP000501602">
    <property type="component" value="Chromosome"/>
</dbReference>
<dbReference type="PANTHER" id="PTHR36836">
    <property type="entry name" value="COLANIC ACID BIOSYNTHESIS PROTEIN WCAK"/>
    <property type="match status" value="1"/>
</dbReference>
<gene>
    <name evidence="2" type="ORF">HER31_05520</name>
</gene>
<dbReference type="Pfam" id="PF04230">
    <property type="entry name" value="PS_pyruv_trans"/>
    <property type="match status" value="1"/>
</dbReference>
<accession>A0A6H1UDE0</accession>
<dbReference type="GO" id="GO:0016740">
    <property type="term" value="F:transferase activity"/>
    <property type="evidence" value="ECO:0007669"/>
    <property type="project" value="UniProtKB-KW"/>
</dbReference>
<proteinExistence type="predicted"/>
<sequence length="369" mass="40407">MMTRFDTCIAGYYGMKNSGDDALLAATAWGAQTYLHARQLTVTTQADVRVNQKLTFAATLATAQRFRAQHRLQRYAQAIQAQRVIFGGGSVFHNEQDINVKRHMMMIAGNNNHLALGVGLGPFANVAAEKACAKFLNSCSFVGLRDQQSYQMATALAPAANVKLTFDLAPLLLCNADASIAMPQRQHRAGIAVCLCPKERLSGNPQAEQRRIERLAQALTAVHNLSGETIYLVNLNGHPSLGDRQVHLQLQQCLGPQVPVQMVEYNADPQQVLRSLAAFKVVISMRLHGSILAYLAETPVVSLNYHSKCEGWCDQVGMAPELRFNATDVDPAQLTKVMLQGLEHGFTQSQLCRAEAIAAAKQNWSCNYG</sequence>
<dbReference type="EMBL" id="CP051180">
    <property type="protein sequence ID" value="QIZ76363.1"/>
    <property type="molecule type" value="Genomic_DNA"/>
</dbReference>
<evidence type="ECO:0000313" key="2">
    <source>
        <dbReference type="EMBL" id="QIZ76363.1"/>
    </source>
</evidence>
<keyword evidence="3" id="KW-1185">Reference proteome</keyword>
<reference evidence="2 3" key="1">
    <citation type="submission" date="2020-04" db="EMBL/GenBank/DDBJ databases">
        <title>Ferrimonas sp. S7 isolated from sea water.</title>
        <authorList>
            <person name="Bae S.S."/>
            <person name="Baek K."/>
        </authorList>
    </citation>
    <scope>NUCLEOTIDE SEQUENCE [LARGE SCALE GENOMIC DNA]</scope>
    <source>
        <strain evidence="2 3">S7</strain>
    </source>
</reference>
<dbReference type="InterPro" id="IPR007345">
    <property type="entry name" value="Polysacch_pyruvyl_Trfase"/>
</dbReference>
<name>A0A6H1UDE0_9GAMM</name>
<evidence type="ECO:0000313" key="3">
    <source>
        <dbReference type="Proteomes" id="UP000501602"/>
    </source>
</evidence>
<organism evidence="2 3">
    <name type="scientific">Ferrimonas lipolytica</name>
    <dbReference type="NCBI Taxonomy" id="2724191"/>
    <lineage>
        <taxon>Bacteria</taxon>
        <taxon>Pseudomonadati</taxon>
        <taxon>Pseudomonadota</taxon>
        <taxon>Gammaproteobacteria</taxon>
        <taxon>Alteromonadales</taxon>
        <taxon>Ferrimonadaceae</taxon>
        <taxon>Ferrimonas</taxon>
    </lineage>
</organism>
<dbReference type="AlphaFoldDB" id="A0A6H1UDE0"/>
<evidence type="ECO:0000259" key="1">
    <source>
        <dbReference type="Pfam" id="PF04230"/>
    </source>
</evidence>
<feature type="domain" description="Polysaccharide pyruvyl transferase" evidence="1">
    <location>
        <begin position="17"/>
        <end position="307"/>
    </location>
</feature>
<dbReference type="PANTHER" id="PTHR36836:SF1">
    <property type="entry name" value="COLANIC ACID BIOSYNTHESIS PROTEIN WCAK"/>
    <property type="match status" value="1"/>
</dbReference>
<dbReference type="RefSeq" id="WP_168659625.1">
    <property type="nucleotide sequence ID" value="NZ_CP051180.1"/>
</dbReference>
<keyword evidence="2" id="KW-0808">Transferase</keyword>
<protein>
    <submittedName>
        <fullName evidence="2">Polysaccharide pyruvyl transferase family protein</fullName>
    </submittedName>
</protein>